<feature type="region of interest" description="Disordered" evidence="1">
    <location>
        <begin position="152"/>
        <end position="223"/>
    </location>
</feature>
<gene>
    <name evidence="2" type="ORF">GPECTOR_23g64</name>
</gene>
<protein>
    <submittedName>
        <fullName evidence="2">Uncharacterized protein</fullName>
    </submittedName>
</protein>
<dbReference type="EMBL" id="LSYV01000024">
    <property type="protein sequence ID" value="KXZ49136.1"/>
    <property type="molecule type" value="Genomic_DNA"/>
</dbReference>
<dbReference type="Gene3D" id="1.10.60.30">
    <property type="entry name" value="PSPTO4464-like domains"/>
    <property type="match status" value="1"/>
</dbReference>
<proteinExistence type="predicted"/>
<dbReference type="OrthoDB" id="547435at2759"/>
<organism evidence="2 3">
    <name type="scientific">Gonium pectorale</name>
    <name type="common">Green alga</name>
    <dbReference type="NCBI Taxonomy" id="33097"/>
    <lineage>
        <taxon>Eukaryota</taxon>
        <taxon>Viridiplantae</taxon>
        <taxon>Chlorophyta</taxon>
        <taxon>core chlorophytes</taxon>
        <taxon>Chlorophyceae</taxon>
        <taxon>CS clade</taxon>
        <taxon>Chlamydomonadales</taxon>
        <taxon>Volvocaceae</taxon>
        <taxon>Gonium</taxon>
    </lineage>
</organism>
<dbReference type="InterPro" id="IPR006839">
    <property type="entry name" value="DarP"/>
</dbReference>
<evidence type="ECO:0000313" key="2">
    <source>
        <dbReference type="EMBL" id="KXZ49136.1"/>
    </source>
</evidence>
<keyword evidence="3" id="KW-1185">Reference proteome</keyword>
<dbReference type="SUPFAM" id="SSF158710">
    <property type="entry name" value="PSPTO4464-like"/>
    <property type="match status" value="1"/>
</dbReference>
<dbReference type="InterPro" id="IPR023153">
    <property type="entry name" value="DarP_sf"/>
</dbReference>
<comment type="caution">
    <text evidence="2">The sequence shown here is derived from an EMBL/GenBank/DDBJ whole genome shotgun (WGS) entry which is preliminary data.</text>
</comment>
<name>A0A150GH29_GONPE</name>
<dbReference type="Pfam" id="PF04751">
    <property type="entry name" value="DarP"/>
    <property type="match status" value="1"/>
</dbReference>
<evidence type="ECO:0000256" key="1">
    <source>
        <dbReference type="SAM" id="MobiDB-lite"/>
    </source>
</evidence>
<accession>A0A150GH29</accession>
<dbReference type="AlphaFoldDB" id="A0A150GH29"/>
<feature type="compositionally biased region" description="Low complexity" evidence="1">
    <location>
        <begin position="194"/>
        <end position="207"/>
    </location>
</feature>
<reference evidence="3" key="1">
    <citation type="journal article" date="2016" name="Nat. Commun.">
        <title>The Gonium pectorale genome demonstrates co-option of cell cycle regulation during the evolution of multicellularity.</title>
        <authorList>
            <person name="Hanschen E.R."/>
            <person name="Marriage T.N."/>
            <person name="Ferris P.J."/>
            <person name="Hamaji T."/>
            <person name="Toyoda A."/>
            <person name="Fujiyama A."/>
            <person name="Neme R."/>
            <person name="Noguchi H."/>
            <person name="Minakuchi Y."/>
            <person name="Suzuki M."/>
            <person name="Kawai-Toyooka H."/>
            <person name="Smith D.R."/>
            <person name="Sparks H."/>
            <person name="Anderson J."/>
            <person name="Bakaric R."/>
            <person name="Luria V."/>
            <person name="Karger A."/>
            <person name="Kirschner M.W."/>
            <person name="Durand P.M."/>
            <person name="Michod R.E."/>
            <person name="Nozaki H."/>
            <person name="Olson B.J."/>
        </authorList>
    </citation>
    <scope>NUCLEOTIDE SEQUENCE [LARGE SCALE GENOMIC DNA]</scope>
    <source>
        <strain evidence="3">NIES-2863</strain>
    </source>
</reference>
<evidence type="ECO:0000313" key="3">
    <source>
        <dbReference type="Proteomes" id="UP000075714"/>
    </source>
</evidence>
<dbReference type="Proteomes" id="UP000075714">
    <property type="component" value="Unassembled WGS sequence"/>
</dbReference>
<sequence length="241" mass="25646">MADRAREILDLVRGLTAMTPKQLSAVAHLLPPGSVEAVGIAAKLPRSNQGRKRQEALVAKMLRGQLTETQIDKLEEAVELAASNSGLYEDGDVAGMVAAWQEGLLADDQARPAFGYFTSEDCAVVAEVYGYPRDWAPDHQQLRTLVRQCQQALEEEGQRQPSASTAPASLPDDGNGDAGGSGSDAESEADAELAEALAEARARSGSGRKVAEPRSRGLLRSLGRTLRPLAKRVVREGMGDA</sequence>